<name>U7D6D4_9BACT</name>
<dbReference type="InterPro" id="IPR014717">
    <property type="entry name" value="Transl_elong_EF1B/ribsomal_bS6"/>
</dbReference>
<dbReference type="GO" id="GO:0003735">
    <property type="term" value="F:structural constituent of ribosome"/>
    <property type="evidence" value="ECO:0007669"/>
    <property type="project" value="InterPro"/>
</dbReference>
<dbReference type="AlphaFoldDB" id="U7D6D4"/>
<dbReference type="Proteomes" id="UP000017148">
    <property type="component" value="Unassembled WGS sequence"/>
</dbReference>
<dbReference type="GO" id="GO:0006412">
    <property type="term" value="P:translation"/>
    <property type="evidence" value="ECO:0007669"/>
    <property type="project" value="UniProtKB-UniRule"/>
</dbReference>
<dbReference type="NCBIfam" id="TIGR00166">
    <property type="entry name" value="S6"/>
    <property type="match status" value="1"/>
</dbReference>
<evidence type="ECO:0000256" key="4">
    <source>
        <dbReference type="ARBA" id="ARBA00035104"/>
    </source>
</evidence>
<dbReference type="SUPFAM" id="SSF54995">
    <property type="entry name" value="Ribosomal protein S6"/>
    <property type="match status" value="1"/>
</dbReference>
<comment type="function">
    <text evidence="4 6">Binds together with bS18 to 16S ribosomal RNA.</text>
</comment>
<keyword evidence="9" id="KW-1185">Reference proteome</keyword>
<dbReference type="OrthoDB" id="9812702at2"/>
<dbReference type="InterPro" id="IPR000529">
    <property type="entry name" value="Ribosomal_bS6"/>
</dbReference>
<dbReference type="Pfam" id="PF01250">
    <property type="entry name" value="Ribosomal_S6"/>
    <property type="match status" value="1"/>
</dbReference>
<dbReference type="HAMAP" id="MF_00360">
    <property type="entry name" value="Ribosomal_bS6"/>
    <property type="match status" value="1"/>
</dbReference>
<keyword evidence="6" id="KW-0699">rRNA-binding</keyword>
<keyword evidence="2 6" id="KW-0689">Ribosomal protein</keyword>
<dbReference type="RefSeq" id="WP_022636996.1">
    <property type="nucleotide sequence ID" value="NZ_ASJR01000012.1"/>
</dbReference>
<comment type="caution">
    <text evidence="8">The sequence shown here is derived from an EMBL/GenBank/DDBJ whole genome shotgun (WGS) entry which is preliminary data.</text>
</comment>
<dbReference type="PANTHER" id="PTHR21011">
    <property type="entry name" value="MITOCHONDRIAL 28S RIBOSOMAL PROTEIN S6"/>
    <property type="match status" value="1"/>
</dbReference>
<dbReference type="PANTHER" id="PTHR21011:SF1">
    <property type="entry name" value="SMALL RIBOSOMAL SUBUNIT PROTEIN BS6M"/>
    <property type="match status" value="1"/>
</dbReference>
<evidence type="ECO:0000256" key="3">
    <source>
        <dbReference type="ARBA" id="ARBA00023274"/>
    </source>
</evidence>
<dbReference type="GO" id="GO:0070181">
    <property type="term" value="F:small ribosomal subunit rRNA binding"/>
    <property type="evidence" value="ECO:0007669"/>
    <property type="project" value="TreeGrafter"/>
</dbReference>
<dbReference type="GO" id="GO:1990904">
    <property type="term" value="C:ribonucleoprotein complex"/>
    <property type="evidence" value="ECO:0007669"/>
    <property type="project" value="UniProtKB-KW"/>
</dbReference>
<proteinExistence type="inferred from homology"/>
<dbReference type="EMBL" id="ASJR01000012">
    <property type="protein sequence ID" value="ERP31498.1"/>
    <property type="molecule type" value="Genomic_DNA"/>
</dbReference>
<dbReference type="CDD" id="cd00473">
    <property type="entry name" value="bS6"/>
    <property type="match status" value="1"/>
</dbReference>
<sequence>MKKYETVMVFDGALPEETIAKEQQGIEGLIKKECSLVTVDVWGKKTLAYPINDKKSGFYCLFVYEYDKDANALINDSVRYNDNVLRTMTVIADDSPVVAQKSESGAVAAPTSDDSGSEGEE</sequence>
<dbReference type="STRING" id="1313304.CALK_1542"/>
<evidence type="ECO:0000313" key="9">
    <source>
        <dbReference type="Proteomes" id="UP000017148"/>
    </source>
</evidence>
<dbReference type="InterPro" id="IPR035980">
    <property type="entry name" value="Ribosomal_bS6_sf"/>
</dbReference>
<evidence type="ECO:0000256" key="5">
    <source>
        <dbReference type="ARBA" id="ARBA00035294"/>
    </source>
</evidence>
<keyword evidence="3 6" id="KW-0687">Ribonucleoprotein</keyword>
<organism evidence="8 9">
    <name type="scientific">Chitinivibrio alkaliphilus ACht1</name>
    <dbReference type="NCBI Taxonomy" id="1313304"/>
    <lineage>
        <taxon>Bacteria</taxon>
        <taxon>Pseudomonadati</taxon>
        <taxon>Fibrobacterota</taxon>
        <taxon>Chitinivibrionia</taxon>
        <taxon>Chitinivibrionales</taxon>
        <taxon>Chitinivibrionaceae</taxon>
        <taxon>Chitinivibrio</taxon>
    </lineage>
</organism>
<evidence type="ECO:0000256" key="1">
    <source>
        <dbReference type="ARBA" id="ARBA00009512"/>
    </source>
</evidence>
<evidence type="ECO:0000256" key="7">
    <source>
        <dbReference type="SAM" id="MobiDB-lite"/>
    </source>
</evidence>
<dbReference type="GO" id="GO:0005840">
    <property type="term" value="C:ribosome"/>
    <property type="evidence" value="ECO:0007669"/>
    <property type="project" value="UniProtKB-KW"/>
</dbReference>
<dbReference type="InterPro" id="IPR020814">
    <property type="entry name" value="Ribosomal_S6_plastid/chlpt"/>
</dbReference>
<comment type="similarity">
    <text evidence="1 6">Belongs to the bacterial ribosomal protein bS6 family.</text>
</comment>
<protein>
    <recommendedName>
        <fullName evidence="5 6">Small ribosomal subunit protein bS6</fullName>
    </recommendedName>
</protein>
<dbReference type="eggNOG" id="COG0360">
    <property type="taxonomic scope" value="Bacteria"/>
</dbReference>
<feature type="region of interest" description="Disordered" evidence="7">
    <location>
        <begin position="99"/>
        <end position="121"/>
    </location>
</feature>
<evidence type="ECO:0000313" key="8">
    <source>
        <dbReference type="EMBL" id="ERP31498.1"/>
    </source>
</evidence>
<evidence type="ECO:0000256" key="2">
    <source>
        <dbReference type="ARBA" id="ARBA00022980"/>
    </source>
</evidence>
<dbReference type="GO" id="GO:0005737">
    <property type="term" value="C:cytoplasm"/>
    <property type="evidence" value="ECO:0007669"/>
    <property type="project" value="UniProtKB-ARBA"/>
</dbReference>
<evidence type="ECO:0000256" key="6">
    <source>
        <dbReference type="HAMAP-Rule" id="MF_00360"/>
    </source>
</evidence>
<dbReference type="Gene3D" id="3.30.70.60">
    <property type="match status" value="1"/>
</dbReference>
<keyword evidence="6" id="KW-0694">RNA-binding</keyword>
<gene>
    <name evidence="6" type="primary">rpsF</name>
    <name evidence="8" type="ORF">CALK_1542</name>
</gene>
<reference evidence="8 9" key="1">
    <citation type="journal article" date="2013" name="Environ. Microbiol.">
        <title>Genome analysis of Chitinivibrio alkaliphilus gen. nov., sp. nov., a novel extremely haloalkaliphilic anaerobic chitinolytic bacterium from the candidate phylum Termite Group 3.</title>
        <authorList>
            <person name="Sorokin D.Y."/>
            <person name="Gumerov V.M."/>
            <person name="Rakitin A.L."/>
            <person name="Beletsky A.V."/>
            <person name="Damste J.S."/>
            <person name="Muyzer G."/>
            <person name="Mardanov A.V."/>
            <person name="Ravin N.V."/>
        </authorList>
    </citation>
    <scope>NUCLEOTIDE SEQUENCE [LARGE SCALE GENOMIC DNA]</scope>
    <source>
        <strain evidence="8 9">ACht1</strain>
    </source>
</reference>
<accession>U7D6D4</accession>